<gene>
    <name evidence="9" type="ORF">U9M73_04040</name>
</gene>
<keyword evidence="3" id="KW-0808">Transferase</keyword>
<dbReference type="SUPFAM" id="SSF55874">
    <property type="entry name" value="ATPase domain of HSP90 chaperone/DNA topoisomerase II/histidine kinase"/>
    <property type="match status" value="1"/>
</dbReference>
<comment type="catalytic activity">
    <reaction evidence="1">
        <text>ATP + protein L-histidine = ADP + protein N-phospho-L-histidine.</text>
        <dbReference type="EC" id="2.7.13.3"/>
    </reaction>
</comment>
<dbReference type="EC" id="2.7.13.3" evidence="2"/>
<evidence type="ECO:0000256" key="6">
    <source>
        <dbReference type="ARBA" id="ARBA00022840"/>
    </source>
</evidence>
<proteinExistence type="predicted"/>
<dbReference type="Proteomes" id="UP001292216">
    <property type="component" value="Unassembled WGS sequence"/>
</dbReference>
<evidence type="ECO:0000256" key="2">
    <source>
        <dbReference type="ARBA" id="ARBA00012438"/>
    </source>
</evidence>
<dbReference type="InterPro" id="IPR036890">
    <property type="entry name" value="HATPase_C_sf"/>
</dbReference>
<dbReference type="PANTHER" id="PTHR43711:SF1">
    <property type="entry name" value="HISTIDINE KINASE 1"/>
    <property type="match status" value="1"/>
</dbReference>
<evidence type="ECO:0000256" key="1">
    <source>
        <dbReference type="ARBA" id="ARBA00000085"/>
    </source>
</evidence>
<keyword evidence="7" id="KW-0902">Two-component regulatory system</keyword>
<keyword evidence="5" id="KW-0418">Kinase</keyword>
<comment type="caution">
    <text evidence="9">The sequence shown here is derived from an EMBL/GenBank/DDBJ whole genome shotgun (WGS) entry which is preliminary data.</text>
</comment>
<dbReference type="EMBL" id="JAYERP010000001">
    <property type="protein sequence ID" value="MEA3569162.1"/>
    <property type="molecule type" value="Genomic_DNA"/>
</dbReference>
<dbReference type="Pfam" id="PF02518">
    <property type="entry name" value="HATPase_c"/>
    <property type="match status" value="1"/>
</dbReference>
<evidence type="ECO:0000313" key="9">
    <source>
        <dbReference type="EMBL" id="MEA3569162.1"/>
    </source>
</evidence>
<evidence type="ECO:0000256" key="7">
    <source>
        <dbReference type="ARBA" id="ARBA00023012"/>
    </source>
</evidence>
<sequence length="83" mass="8690">MQITVRDTGIGIPPEAQACIFDPFYTVSSDRSRAHGGTGLGLSLVRSLAQKQHGSVNLAASGPEGSTFVIELPLERPQPENGG</sequence>
<dbReference type="InterPro" id="IPR005467">
    <property type="entry name" value="His_kinase_dom"/>
</dbReference>
<dbReference type="PANTHER" id="PTHR43711">
    <property type="entry name" value="TWO-COMPONENT HISTIDINE KINASE"/>
    <property type="match status" value="1"/>
</dbReference>
<feature type="domain" description="Histidine kinase" evidence="8">
    <location>
        <begin position="1"/>
        <end position="76"/>
    </location>
</feature>
<dbReference type="Gene3D" id="3.30.565.10">
    <property type="entry name" value="Histidine kinase-like ATPase, C-terminal domain"/>
    <property type="match status" value="1"/>
</dbReference>
<dbReference type="SMART" id="SM00387">
    <property type="entry name" value="HATPase_c"/>
    <property type="match status" value="1"/>
</dbReference>
<keyword evidence="4" id="KW-0547">Nucleotide-binding</keyword>
<dbReference type="PRINTS" id="PR00344">
    <property type="entry name" value="BCTRLSENSOR"/>
</dbReference>
<dbReference type="InterPro" id="IPR004358">
    <property type="entry name" value="Sig_transdc_His_kin-like_C"/>
</dbReference>
<dbReference type="InterPro" id="IPR003594">
    <property type="entry name" value="HATPase_dom"/>
</dbReference>
<accession>A0ABU5PH89</accession>
<protein>
    <recommendedName>
        <fullName evidence="2">histidine kinase</fullName>
        <ecNumber evidence="2">2.7.13.3</ecNumber>
    </recommendedName>
</protein>
<name>A0ABU5PH89_9BACL</name>
<evidence type="ECO:0000256" key="5">
    <source>
        <dbReference type="ARBA" id="ARBA00022777"/>
    </source>
</evidence>
<organism evidence="9 10">
    <name type="scientific">Paenibacillus phoenicis</name>
    <dbReference type="NCBI Taxonomy" id="554117"/>
    <lineage>
        <taxon>Bacteria</taxon>
        <taxon>Bacillati</taxon>
        <taxon>Bacillota</taxon>
        <taxon>Bacilli</taxon>
        <taxon>Bacillales</taxon>
        <taxon>Paenibacillaceae</taxon>
        <taxon>Paenibacillus</taxon>
    </lineage>
</organism>
<dbReference type="PROSITE" id="PS50109">
    <property type="entry name" value="HIS_KIN"/>
    <property type="match status" value="1"/>
</dbReference>
<keyword evidence="10" id="KW-1185">Reference proteome</keyword>
<evidence type="ECO:0000313" key="10">
    <source>
        <dbReference type="Proteomes" id="UP001292216"/>
    </source>
</evidence>
<evidence type="ECO:0000256" key="4">
    <source>
        <dbReference type="ARBA" id="ARBA00022741"/>
    </source>
</evidence>
<keyword evidence="6 9" id="KW-0067">ATP-binding</keyword>
<evidence type="ECO:0000259" key="8">
    <source>
        <dbReference type="PROSITE" id="PS50109"/>
    </source>
</evidence>
<reference evidence="9 10" key="1">
    <citation type="submission" date="2023-12" db="EMBL/GenBank/DDBJ databases">
        <title>Whole genome sequencing of Paenibacillus phoenicis isolated from the Phoenix Mars Lander spacecraft assembly facility.</title>
        <authorList>
            <person name="Garcia A."/>
            <person name="Venkateswaran K."/>
        </authorList>
    </citation>
    <scope>NUCLEOTIDE SEQUENCE [LARGE SCALE GENOMIC DNA]</scope>
    <source>
        <strain evidence="9 10">3PO2SA</strain>
    </source>
</reference>
<dbReference type="InterPro" id="IPR050736">
    <property type="entry name" value="Sensor_HK_Regulatory"/>
</dbReference>
<evidence type="ECO:0000256" key="3">
    <source>
        <dbReference type="ARBA" id="ARBA00022679"/>
    </source>
</evidence>
<dbReference type="GO" id="GO:0005524">
    <property type="term" value="F:ATP binding"/>
    <property type="evidence" value="ECO:0007669"/>
    <property type="project" value="UniProtKB-KW"/>
</dbReference>